<dbReference type="Gene3D" id="3.40.630.10">
    <property type="entry name" value="Zn peptidases"/>
    <property type="match status" value="1"/>
</dbReference>
<dbReference type="AlphaFoldDB" id="A0A915EY35"/>
<dbReference type="Gene3D" id="1.10.150.900">
    <property type="match status" value="2"/>
</dbReference>
<keyword evidence="4" id="KW-0963">Cytoplasm</keyword>
<evidence type="ECO:0000256" key="5">
    <source>
        <dbReference type="ARBA" id="ARBA00022723"/>
    </source>
</evidence>
<evidence type="ECO:0000256" key="1">
    <source>
        <dbReference type="ARBA" id="ARBA00004496"/>
    </source>
</evidence>
<feature type="binding site" evidence="10">
    <location>
        <position position="114"/>
    </location>
    <ligand>
        <name>Zn(2+)</name>
        <dbReference type="ChEBI" id="CHEBI:29105"/>
        <label>1</label>
    </ligand>
</feature>
<accession>A0A915EY35</accession>
<keyword evidence="7 10" id="KW-0862">Zinc</keyword>
<evidence type="ECO:0000313" key="13">
    <source>
        <dbReference type="WBParaSite" id="maker-E.canG7_contigs_6321-snap-gene-0.49-mRNA-1"/>
    </source>
</evidence>
<feature type="active site" description="Proton acceptor" evidence="9">
    <location>
        <position position="148"/>
    </location>
</feature>
<evidence type="ECO:0000259" key="11">
    <source>
        <dbReference type="Pfam" id="PF07687"/>
    </source>
</evidence>
<feature type="binding site" evidence="10">
    <location>
        <position position="149"/>
    </location>
    <ligand>
        <name>Zn(2+)</name>
        <dbReference type="ChEBI" id="CHEBI:29105"/>
        <label>2</label>
    </ligand>
</feature>
<keyword evidence="12" id="KW-1185">Reference proteome</keyword>
<dbReference type="SUPFAM" id="SSF55031">
    <property type="entry name" value="Bacterial exopeptidase dimerisation domain"/>
    <property type="match status" value="1"/>
</dbReference>
<dbReference type="Pfam" id="PF07687">
    <property type="entry name" value="M20_dimer"/>
    <property type="match status" value="1"/>
</dbReference>
<dbReference type="PANTHER" id="PTHR45892:SF1">
    <property type="entry name" value="AMINOACYLASE-1"/>
    <property type="match status" value="1"/>
</dbReference>
<dbReference type="NCBIfam" id="TIGR01880">
    <property type="entry name" value="Ac-peptdase-euk"/>
    <property type="match status" value="1"/>
</dbReference>
<dbReference type="InterPro" id="IPR001261">
    <property type="entry name" value="ArgE/DapE_CS"/>
</dbReference>
<dbReference type="GO" id="GO:0046872">
    <property type="term" value="F:metal ion binding"/>
    <property type="evidence" value="ECO:0007669"/>
    <property type="project" value="UniProtKB-KW"/>
</dbReference>
<dbReference type="PROSITE" id="PS00758">
    <property type="entry name" value="ARGE_DAPE_CPG2_1"/>
    <property type="match status" value="1"/>
</dbReference>
<reference evidence="13" key="1">
    <citation type="submission" date="2022-11" db="UniProtKB">
        <authorList>
            <consortium name="WormBaseParasite"/>
        </authorList>
    </citation>
    <scope>IDENTIFICATION</scope>
</reference>
<comment type="similarity">
    <text evidence="2">Belongs to the peptidase M20A family.</text>
</comment>
<dbReference type="GO" id="GO:0004046">
    <property type="term" value="F:aminoacylase activity"/>
    <property type="evidence" value="ECO:0007669"/>
    <property type="project" value="UniProtKB-EC"/>
</dbReference>
<dbReference type="PANTHER" id="PTHR45892">
    <property type="entry name" value="AMINOACYLASE-1"/>
    <property type="match status" value="1"/>
</dbReference>
<feature type="binding site" evidence="10">
    <location>
        <position position="81"/>
    </location>
    <ligand>
        <name>Zn(2+)</name>
        <dbReference type="ChEBI" id="CHEBI:29105"/>
        <label>1</label>
    </ligand>
</feature>
<dbReference type="Pfam" id="PF01546">
    <property type="entry name" value="Peptidase_M20"/>
    <property type="match status" value="1"/>
</dbReference>
<evidence type="ECO:0000256" key="6">
    <source>
        <dbReference type="ARBA" id="ARBA00022801"/>
    </source>
</evidence>
<dbReference type="EC" id="3.5.1.14" evidence="3"/>
<dbReference type="Gene3D" id="3.30.70.360">
    <property type="match status" value="1"/>
</dbReference>
<feature type="binding site" evidence="10">
    <location>
        <position position="187"/>
    </location>
    <ligand>
        <name>Zn(2+)</name>
        <dbReference type="ChEBI" id="CHEBI:29105"/>
        <label>1</label>
    </ligand>
</feature>
<feature type="domain" description="Peptidase M20 dimerisation" evidence="11">
    <location>
        <begin position="202"/>
        <end position="312"/>
    </location>
</feature>
<dbReference type="InterPro" id="IPR036264">
    <property type="entry name" value="Bact_exopeptidase_dim_dom"/>
</dbReference>
<dbReference type="Proteomes" id="UP000887562">
    <property type="component" value="Unplaced"/>
</dbReference>
<dbReference type="PIRSF" id="PIRSF036696">
    <property type="entry name" value="ACY-1"/>
    <property type="match status" value="1"/>
</dbReference>
<feature type="binding site" evidence="10">
    <location>
        <position position="114"/>
    </location>
    <ligand>
        <name>Zn(2+)</name>
        <dbReference type="ChEBI" id="CHEBI:29105"/>
        <label>2</label>
    </ligand>
</feature>
<keyword evidence="5 10" id="KW-0479">Metal-binding</keyword>
<name>A0A915EY35_9CEST</name>
<comment type="subcellular location">
    <subcellularLocation>
        <location evidence="1">Cytoplasm</location>
    </subcellularLocation>
</comment>
<evidence type="ECO:0000256" key="8">
    <source>
        <dbReference type="ARBA" id="ARBA00029656"/>
    </source>
</evidence>
<dbReference type="InterPro" id="IPR002933">
    <property type="entry name" value="Peptidase_M20"/>
</dbReference>
<evidence type="ECO:0000256" key="2">
    <source>
        <dbReference type="ARBA" id="ARBA00006247"/>
    </source>
</evidence>
<evidence type="ECO:0000256" key="7">
    <source>
        <dbReference type="ARBA" id="ARBA00022833"/>
    </source>
</evidence>
<dbReference type="GO" id="GO:0005737">
    <property type="term" value="C:cytoplasm"/>
    <property type="evidence" value="ECO:0007669"/>
    <property type="project" value="UniProtKB-SubCell"/>
</dbReference>
<dbReference type="SUPFAM" id="SSF53187">
    <property type="entry name" value="Zn-dependent exopeptidases"/>
    <property type="match status" value="1"/>
</dbReference>
<feature type="active site" evidence="9">
    <location>
        <position position="83"/>
    </location>
</feature>
<dbReference type="InterPro" id="IPR052083">
    <property type="entry name" value="Aminoacylase-1_M20A"/>
</dbReference>
<evidence type="ECO:0000256" key="9">
    <source>
        <dbReference type="PIRSR" id="PIRSR036696-1"/>
    </source>
</evidence>
<dbReference type="GO" id="GO:0006520">
    <property type="term" value="P:amino acid metabolic process"/>
    <property type="evidence" value="ECO:0007669"/>
    <property type="project" value="InterPro"/>
</dbReference>
<keyword evidence="6" id="KW-0378">Hydrolase</keyword>
<evidence type="ECO:0000256" key="3">
    <source>
        <dbReference type="ARBA" id="ARBA00011913"/>
    </source>
</evidence>
<evidence type="ECO:0000256" key="4">
    <source>
        <dbReference type="ARBA" id="ARBA00022490"/>
    </source>
</evidence>
<comment type="cofactor">
    <cofactor evidence="10">
        <name>Zn(2+)</name>
        <dbReference type="ChEBI" id="CHEBI:29105"/>
    </cofactor>
    <text evidence="10">Binds 2 Zn(2+) ions per subunit.</text>
</comment>
<proteinExistence type="inferred from homology"/>
<organism evidence="12 13">
    <name type="scientific">Echinococcus canadensis</name>
    <dbReference type="NCBI Taxonomy" id="519352"/>
    <lineage>
        <taxon>Eukaryota</taxon>
        <taxon>Metazoa</taxon>
        <taxon>Spiralia</taxon>
        <taxon>Lophotrochozoa</taxon>
        <taxon>Platyhelminthes</taxon>
        <taxon>Cestoda</taxon>
        <taxon>Eucestoda</taxon>
        <taxon>Cyclophyllidea</taxon>
        <taxon>Taeniidae</taxon>
        <taxon>Echinococcus</taxon>
        <taxon>Echinococcus canadensis group</taxon>
    </lineage>
</organism>
<sequence>MSMSTSKELDELAVENFRTYLRFSTVHPDPDYTDAVDWLRNQGVKMGLECFLTEIVAKNPILIMRWPGSDPSLRSIMLNSHMDVVPVEREKWAYDPFAAEMSLDGNIYGRGAQDMKSVGIQQLEAVRRLKLEGFVPKRTIYLTFLPDEEVGGGRGMQPFVSGVKPNRPGAPNEISFAEMNVGLCLDEGIACPRPDVFYAFYEERSPWWVSFLIPGNAGHGSRFIEDTAVEKLHRLMDRLLAFRDSEKKKLELIKGNDLALGGVVTSNINVIKGGIEPNVVPAEIEVQVDFRLPPTLDFDAFEQQIHKWADESGEGIKINYIQKDMSTTGHGNLSGTYDASDPVLEALKSSSCLIGAHLEVGVFFGSTDARFLRRWHKVHAGEKPIKAYGFSPMCDVPVLLHDHDEYLNKKTFLDGVRVTFLSKDMGTYGHGSVDIPIDSHPNDVWWNILEDVLSRRSIGLQTGISGGSNDGRYLRQYHRLCAPDSKPIKAISFSPLRNTRILHHASNEFVSRKAFLEGVQILAEIVQMASSVERQEDDA</sequence>
<dbReference type="FunFam" id="3.30.70.360:FF:000005">
    <property type="entry name" value="Putative Aminoacylase-1"/>
    <property type="match status" value="1"/>
</dbReference>
<protein>
    <recommendedName>
        <fullName evidence="3">N-acyl-aliphatic-L-amino acid amidohydrolase</fullName>
        <ecNumber evidence="3">3.5.1.14</ecNumber>
    </recommendedName>
    <alternativeName>
        <fullName evidence="8">N-acyl-L-amino-acid amidohydrolase</fullName>
    </alternativeName>
</protein>
<feature type="binding site" evidence="10">
    <location>
        <position position="401"/>
    </location>
    <ligand>
        <name>Zn(2+)</name>
        <dbReference type="ChEBI" id="CHEBI:29105"/>
        <label>2</label>
    </ligand>
</feature>
<evidence type="ECO:0000256" key="10">
    <source>
        <dbReference type="PIRSR" id="PIRSR036696-2"/>
    </source>
</evidence>
<dbReference type="InterPro" id="IPR010159">
    <property type="entry name" value="N-acyl_aa_amidohydrolase"/>
</dbReference>
<evidence type="ECO:0000313" key="12">
    <source>
        <dbReference type="Proteomes" id="UP000887562"/>
    </source>
</evidence>
<dbReference type="WBParaSite" id="maker-E.canG7_contigs_6321-snap-gene-0.49-mRNA-1">
    <property type="protein sequence ID" value="maker-E.canG7_contigs_6321-snap-gene-0.49-mRNA-1"/>
    <property type="gene ID" value="EcG7_03178"/>
</dbReference>
<dbReference type="PROSITE" id="PS00759">
    <property type="entry name" value="ARGE_DAPE_CPG2_2"/>
    <property type="match status" value="1"/>
</dbReference>
<dbReference type="InterPro" id="IPR011650">
    <property type="entry name" value="Peptidase_M20_dimer"/>
</dbReference>